<comment type="caution">
    <text evidence="2">The sequence shown here is derived from an EMBL/GenBank/DDBJ whole genome shotgun (WGS) entry which is preliminary data.</text>
</comment>
<dbReference type="OrthoDB" id="9937901at2"/>
<dbReference type="AlphaFoldDB" id="A0A4Q1BYK4"/>
<evidence type="ECO:0000256" key="1">
    <source>
        <dbReference type="SAM" id="SignalP"/>
    </source>
</evidence>
<dbReference type="Proteomes" id="UP000289455">
    <property type="component" value="Unassembled WGS sequence"/>
</dbReference>
<accession>A0A4Q1BYK4</accession>
<feature type="signal peptide" evidence="1">
    <location>
        <begin position="1"/>
        <end position="21"/>
    </location>
</feature>
<protein>
    <submittedName>
        <fullName evidence="2">Uncharacterized protein</fullName>
    </submittedName>
</protein>
<feature type="chain" id="PRO_5020408870" evidence="1">
    <location>
        <begin position="22"/>
        <end position="119"/>
    </location>
</feature>
<evidence type="ECO:0000313" key="2">
    <source>
        <dbReference type="EMBL" id="RXK48163.1"/>
    </source>
</evidence>
<sequence>MKQIGFTLLAFAFLMVATIYSQLNSITAASTIPVSKTSIKSDNLATKMFMAPWVELCEEEEQEEDEDSTRHDELAYFHKNFEYISTFTENHNRYDSIFQPLRLTYPHLQSFSPPPDMRG</sequence>
<dbReference type="RefSeq" id="WP_129027398.1">
    <property type="nucleotide sequence ID" value="NZ_SDHY01000005.1"/>
</dbReference>
<evidence type="ECO:0000313" key="3">
    <source>
        <dbReference type="Proteomes" id="UP000289455"/>
    </source>
</evidence>
<keyword evidence="1" id="KW-0732">Signal</keyword>
<dbReference type="EMBL" id="SDHY01000005">
    <property type="protein sequence ID" value="RXK48163.1"/>
    <property type="molecule type" value="Genomic_DNA"/>
</dbReference>
<organism evidence="2 3">
    <name type="scientific">Aquirufa rosea</name>
    <dbReference type="NCBI Taxonomy" id="2509241"/>
    <lineage>
        <taxon>Bacteria</taxon>
        <taxon>Pseudomonadati</taxon>
        <taxon>Bacteroidota</taxon>
        <taxon>Cytophagia</taxon>
        <taxon>Cytophagales</taxon>
        <taxon>Flectobacillaceae</taxon>
        <taxon>Aquirufa</taxon>
    </lineage>
</organism>
<gene>
    <name evidence="2" type="ORF">ESB04_08940</name>
</gene>
<keyword evidence="3" id="KW-1185">Reference proteome</keyword>
<reference evidence="2 3" key="1">
    <citation type="submission" date="2019-01" db="EMBL/GenBank/DDBJ databases">
        <title>Cytophagaceae bacterium strain CAR-16.</title>
        <authorList>
            <person name="Chen W.-M."/>
        </authorList>
    </citation>
    <scope>NUCLEOTIDE SEQUENCE [LARGE SCALE GENOMIC DNA]</scope>
    <source>
        <strain evidence="2 3">CAR-16</strain>
    </source>
</reference>
<name>A0A4Q1BYK4_9BACT</name>
<proteinExistence type="predicted"/>